<dbReference type="AlphaFoldDB" id="A0A182JA71"/>
<dbReference type="EnsemblMetazoa" id="AATE014265-RA">
    <property type="protein sequence ID" value="AATE014265-PA.1"/>
    <property type="gene ID" value="AATE014265"/>
</dbReference>
<sequence>MAVSLAATRATKCLHRVERRALANERLNGRLPDAHEHVDALLLPDGRGYQRPATLEVGRLRPLQQGACVLVLRLHHVAEAQILQRVLVPAVDERVVRQGRQLADQRVVHLLRGALEEPATPGQEERVPDVGRGVARRRQAAHSQLPYLERIVLLDAVRQPVDAGVVATVHAQLAPILVLPEALVERLVSTGVVPVVVRRQYLVQLDALLLDHLQHPVRLDRIHHCGTARRITHHQNRKLRITTA</sequence>
<proteinExistence type="predicted"/>
<name>A0A182JA71_ANOAO</name>
<dbReference type="VEuPathDB" id="VectorBase:AATE014265"/>
<dbReference type="EMBL" id="AXCP01007099">
    <property type="status" value="NOT_ANNOTATED_CDS"/>
    <property type="molecule type" value="Genomic_DNA"/>
</dbReference>
<accession>A0A182JA71</accession>
<evidence type="ECO:0000313" key="1">
    <source>
        <dbReference type="EnsemblMetazoa" id="AATE014265-PA.1"/>
    </source>
</evidence>
<organism evidence="1">
    <name type="scientific">Anopheles atroparvus</name>
    <name type="common">European mosquito</name>
    <dbReference type="NCBI Taxonomy" id="41427"/>
    <lineage>
        <taxon>Eukaryota</taxon>
        <taxon>Metazoa</taxon>
        <taxon>Ecdysozoa</taxon>
        <taxon>Arthropoda</taxon>
        <taxon>Hexapoda</taxon>
        <taxon>Insecta</taxon>
        <taxon>Pterygota</taxon>
        <taxon>Neoptera</taxon>
        <taxon>Endopterygota</taxon>
        <taxon>Diptera</taxon>
        <taxon>Nematocera</taxon>
        <taxon>Culicoidea</taxon>
        <taxon>Culicidae</taxon>
        <taxon>Anophelinae</taxon>
        <taxon>Anopheles</taxon>
    </lineage>
</organism>
<protein>
    <submittedName>
        <fullName evidence="1">Uncharacterized protein</fullName>
    </submittedName>
</protein>
<reference evidence="1" key="1">
    <citation type="submission" date="2022-08" db="UniProtKB">
        <authorList>
            <consortium name="EnsemblMetazoa"/>
        </authorList>
    </citation>
    <scope>IDENTIFICATION</scope>
    <source>
        <strain evidence="1">EBRO</strain>
    </source>
</reference>